<gene>
    <name evidence="1" type="ORF">KEC57_12955</name>
</gene>
<evidence type="ECO:0000313" key="1">
    <source>
        <dbReference type="EMBL" id="MCC2033091.1"/>
    </source>
</evidence>
<dbReference type="RefSeq" id="WP_229385059.1">
    <property type="nucleotide sequence ID" value="NZ_JAGTTN010000004.1"/>
</dbReference>
<protein>
    <submittedName>
        <fullName evidence="1">Uncharacterized protein</fullName>
    </submittedName>
</protein>
<evidence type="ECO:0000313" key="2">
    <source>
        <dbReference type="Proteomes" id="UP001139354"/>
    </source>
</evidence>
<reference evidence="1" key="1">
    <citation type="submission" date="2021-04" db="EMBL/GenBank/DDBJ databases">
        <title>Microbacterium tenobrionis sp. nov. and Microbacterium allomyrinae sp. nov., isolated from larvae of Tenobrio molitor and Allomyrina dichotoma, respectively.</title>
        <authorList>
            <person name="Lee S.D."/>
        </authorList>
    </citation>
    <scope>NUCLEOTIDE SEQUENCE</scope>
    <source>
        <strain evidence="1">BWT-G7</strain>
    </source>
</reference>
<proteinExistence type="predicted"/>
<dbReference type="AlphaFoldDB" id="A0A9X1LWG7"/>
<organism evidence="1 2">
    <name type="scientific">Microbacterium allomyrinae</name>
    <dbReference type="NCBI Taxonomy" id="2830666"/>
    <lineage>
        <taxon>Bacteria</taxon>
        <taxon>Bacillati</taxon>
        <taxon>Actinomycetota</taxon>
        <taxon>Actinomycetes</taxon>
        <taxon>Micrococcales</taxon>
        <taxon>Microbacteriaceae</taxon>
        <taxon>Microbacterium</taxon>
    </lineage>
</organism>
<dbReference type="Proteomes" id="UP001139354">
    <property type="component" value="Unassembled WGS sequence"/>
</dbReference>
<keyword evidence="2" id="KW-1185">Reference proteome</keyword>
<accession>A0A9X1LWG7</accession>
<dbReference type="EMBL" id="JAGTTN010000004">
    <property type="protein sequence ID" value="MCC2033091.1"/>
    <property type="molecule type" value="Genomic_DNA"/>
</dbReference>
<sequence length="100" mass="10868">MSALTPAEAAEVRRFGMFDFDILAEMEEHADDIVPCVRCDEEATHATICRGTGCTVRQTICTAHLATVRADCRKKLLTCHHCGFDAPGTGLDSMAKVVLL</sequence>
<comment type="caution">
    <text evidence="1">The sequence shown here is derived from an EMBL/GenBank/DDBJ whole genome shotgun (WGS) entry which is preliminary data.</text>
</comment>
<name>A0A9X1LWG7_9MICO</name>